<protein>
    <submittedName>
        <fullName evidence="2">Uncharacterized protein</fullName>
    </submittedName>
</protein>
<sequence length="260" mass="29022">MVLSSRHRAIRPFGWCQRVHPAGDPRHAEAGGVLCMFSRCWCSRSGRGVVGLVWSRVGAGRRACCLSSSYHHYDAKENKSKNYKKEQQRKPRHKREKEKDGPRPNNPSNGRCTRSWSPTPSFPRTTTPPPSHTPPCTPPWGKPPSRTGSWCRSTFYSAYSAWSSRSICTRQKVEEVFYVRRPFSTRAVATTMALGMQVLRPVFSVTQVQLGLGPGSGSSSAIAPVTGTLPMLINAEVWTMRSKTPLLLHRSKPERSTLSL</sequence>
<feature type="region of interest" description="Disordered" evidence="1">
    <location>
        <begin position="76"/>
        <end position="146"/>
    </location>
</feature>
<keyword evidence="3" id="KW-1185">Reference proteome</keyword>
<organism evidence="2 3">
    <name type="scientific">Athelia psychrophila</name>
    <dbReference type="NCBI Taxonomy" id="1759441"/>
    <lineage>
        <taxon>Eukaryota</taxon>
        <taxon>Fungi</taxon>
        <taxon>Dikarya</taxon>
        <taxon>Basidiomycota</taxon>
        <taxon>Agaricomycotina</taxon>
        <taxon>Agaricomycetes</taxon>
        <taxon>Agaricomycetidae</taxon>
        <taxon>Atheliales</taxon>
        <taxon>Atheliaceae</taxon>
        <taxon>Athelia</taxon>
    </lineage>
</organism>
<proteinExistence type="predicted"/>
<reference evidence="2 3" key="1">
    <citation type="journal article" date="2016" name="Mol. Biol. Evol.">
        <title>Comparative Genomics of Early-Diverging Mushroom-Forming Fungi Provides Insights into the Origins of Lignocellulose Decay Capabilities.</title>
        <authorList>
            <person name="Nagy L.G."/>
            <person name="Riley R."/>
            <person name="Tritt A."/>
            <person name="Adam C."/>
            <person name="Daum C."/>
            <person name="Floudas D."/>
            <person name="Sun H."/>
            <person name="Yadav J.S."/>
            <person name="Pangilinan J."/>
            <person name="Larsson K.H."/>
            <person name="Matsuura K."/>
            <person name="Barry K."/>
            <person name="Labutti K."/>
            <person name="Kuo R."/>
            <person name="Ohm R.A."/>
            <person name="Bhattacharya S.S."/>
            <person name="Shirouzu T."/>
            <person name="Yoshinaga Y."/>
            <person name="Martin F.M."/>
            <person name="Grigoriev I.V."/>
            <person name="Hibbett D.S."/>
        </authorList>
    </citation>
    <scope>NUCLEOTIDE SEQUENCE [LARGE SCALE GENOMIC DNA]</scope>
    <source>
        <strain evidence="2 3">CBS 109695</strain>
    </source>
</reference>
<evidence type="ECO:0000313" key="2">
    <source>
        <dbReference type="EMBL" id="KZP08983.1"/>
    </source>
</evidence>
<evidence type="ECO:0000313" key="3">
    <source>
        <dbReference type="Proteomes" id="UP000076532"/>
    </source>
</evidence>
<evidence type="ECO:0000256" key="1">
    <source>
        <dbReference type="SAM" id="MobiDB-lite"/>
    </source>
</evidence>
<gene>
    <name evidence="2" type="ORF">FIBSPDRAFT_250299</name>
</gene>
<dbReference type="Proteomes" id="UP000076532">
    <property type="component" value="Unassembled WGS sequence"/>
</dbReference>
<accession>A0A165XX25</accession>
<feature type="compositionally biased region" description="Basic and acidic residues" evidence="1">
    <location>
        <begin position="76"/>
        <end position="89"/>
    </location>
</feature>
<dbReference type="AlphaFoldDB" id="A0A165XX25"/>
<feature type="compositionally biased region" description="Low complexity" evidence="1">
    <location>
        <begin position="113"/>
        <end position="125"/>
    </location>
</feature>
<feature type="compositionally biased region" description="Pro residues" evidence="1">
    <location>
        <begin position="126"/>
        <end position="142"/>
    </location>
</feature>
<dbReference type="EMBL" id="KV417710">
    <property type="protein sequence ID" value="KZP08983.1"/>
    <property type="molecule type" value="Genomic_DNA"/>
</dbReference>
<name>A0A165XX25_9AGAM</name>